<dbReference type="PANTHER" id="PTHR32322:SF9">
    <property type="entry name" value="AMINO-ACID METABOLITE EFFLUX PUMP-RELATED"/>
    <property type="match status" value="1"/>
</dbReference>
<evidence type="ECO:0000259" key="6">
    <source>
        <dbReference type="Pfam" id="PF00892"/>
    </source>
</evidence>
<feature type="transmembrane region" description="Helical" evidence="5">
    <location>
        <begin position="7"/>
        <end position="27"/>
    </location>
</feature>
<evidence type="ECO:0000313" key="8">
    <source>
        <dbReference type="Proteomes" id="UP000076066"/>
    </source>
</evidence>
<organism evidence="7 8">
    <name type="scientific">Haematospirillum jordaniae</name>
    <dbReference type="NCBI Taxonomy" id="1549855"/>
    <lineage>
        <taxon>Bacteria</taxon>
        <taxon>Pseudomonadati</taxon>
        <taxon>Pseudomonadota</taxon>
        <taxon>Alphaproteobacteria</taxon>
        <taxon>Rhodospirillales</taxon>
        <taxon>Novispirillaceae</taxon>
        <taxon>Haematospirillum</taxon>
    </lineage>
</organism>
<feature type="transmembrane region" description="Helical" evidence="5">
    <location>
        <begin position="124"/>
        <end position="140"/>
    </location>
</feature>
<evidence type="ECO:0000256" key="2">
    <source>
        <dbReference type="ARBA" id="ARBA00022692"/>
    </source>
</evidence>
<dbReference type="AlphaFoldDB" id="A0A143DDW9"/>
<feature type="domain" description="EamA" evidence="6">
    <location>
        <begin position="8"/>
        <end position="138"/>
    </location>
</feature>
<evidence type="ECO:0000256" key="3">
    <source>
        <dbReference type="ARBA" id="ARBA00022989"/>
    </source>
</evidence>
<evidence type="ECO:0000256" key="4">
    <source>
        <dbReference type="ARBA" id="ARBA00023136"/>
    </source>
</evidence>
<dbReference type="Gene3D" id="1.10.3730.20">
    <property type="match status" value="1"/>
</dbReference>
<dbReference type="InterPro" id="IPR037185">
    <property type="entry name" value="EmrE-like"/>
</dbReference>
<dbReference type="PANTHER" id="PTHR32322">
    <property type="entry name" value="INNER MEMBRANE TRANSPORTER"/>
    <property type="match status" value="1"/>
</dbReference>
<evidence type="ECO:0000313" key="7">
    <source>
        <dbReference type="EMBL" id="AMW34924.1"/>
    </source>
</evidence>
<dbReference type="Pfam" id="PF00892">
    <property type="entry name" value="EamA"/>
    <property type="match status" value="2"/>
</dbReference>
<feature type="transmembrane region" description="Helical" evidence="5">
    <location>
        <begin position="272"/>
        <end position="288"/>
    </location>
</feature>
<dbReference type="OrthoDB" id="9810556at2"/>
<dbReference type="KEGG" id="hjo:AY555_06730"/>
<feature type="transmembrane region" description="Helical" evidence="5">
    <location>
        <begin position="146"/>
        <end position="170"/>
    </location>
</feature>
<feature type="transmembrane region" description="Helical" evidence="5">
    <location>
        <begin position="214"/>
        <end position="235"/>
    </location>
</feature>
<reference evidence="7 8" key="1">
    <citation type="submission" date="2016-02" db="EMBL/GenBank/DDBJ databases">
        <title>Complete Genome of H5569, the type strain of the newly described species Haematospirillium jordaniae.</title>
        <authorList>
            <person name="Nicholson A.C."/>
            <person name="Humrighouse B.W."/>
            <person name="Loparov V."/>
            <person name="McQuiston J.R."/>
        </authorList>
    </citation>
    <scope>NUCLEOTIDE SEQUENCE [LARGE SCALE GENOMIC DNA]</scope>
    <source>
        <strain evidence="7 8">H5569</strain>
    </source>
</reference>
<protein>
    <submittedName>
        <fullName evidence="7">ABC transporter permease</fullName>
    </submittedName>
</protein>
<sequence length="307" mass="31961">MGVREWGLLVLLSVLWGGAFFFVGVAVPEIPPFTLVALRVFCALPFLWGLLMIRGQFFLIGSAPFFAFVAMGLLNNAVPQVLIAWAQGTVSAGVASILNATTPLFTVLLAHVLIREEKMTPGKCLGVVLGFSGVVVMTGLDALDGIGLSVLAQGAVLVASLSYAMAAIYGRYLAQQDGVSPLIVTVGSITGAALVLVPLALALETPWTLPVPGIPAWGAVLGLAVLSTVCAYLLFYNLLDRVGASNASLVTFLIPVSAVVLGFLFLEEQLEPRHGAGMALIALGLAVLDGRLIRGRRPSPLQGEGAG</sequence>
<dbReference type="SUPFAM" id="SSF103481">
    <property type="entry name" value="Multidrug resistance efflux transporter EmrE"/>
    <property type="match status" value="2"/>
</dbReference>
<dbReference type="InterPro" id="IPR050638">
    <property type="entry name" value="AA-Vitamin_Transporters"/>
</dbReference>
<dbReference type="InterPro" id="IPR000620">
    <property type="entry name" value="EamA_dom"/>
</dbReference>
<keyword evidence="2 5" id="KW-0812">Transmembrane</keyword>
<name>A0A143DDW9_9PROT</name>
<dbReference type="Proteomes" id="UP000076066">
    <property type="component" value="Chromosome"/>
</dbReference>
<accession>A0A143DDW9</accession>
<keyword evidence="4 5" id="KW-0472">Membrane</keyword>
<evidence type="ECO:0000256" key="1">
    <source>
        <dbReference type="ARBA" id="ARBA00004141"/>
    </source>
</evidence>
<feature type="transmembrane region" description="Helical" evidence="5">
    <location>
        <begin position="33"/>
        <end position="53"/>
    </location>
</feature>
<feature type="transmembrane region" description="Helical" evidence="5">
    <location>
        <begin position="92"/>
        <end position="112"/>
    </location>
</feature>
<feature type="transmembrane region" description="Helical" evidence="5">
    <location>
        <begin position="247"/>
        <end position="266"/>
    </location>
</feature>
<gene>
    <name evidence="7" type="ORF">AY555_06730</name>
</gene>
<feature type="transmembrane region" description="Helical" evidence="5">
    <location>
        <begin position="182"/>
        <end position="202"/>
    </location>
</feature>
<dbReference type="GO" id="GO:0016020">
    <property type="term" value="C:membrane"/>
    <property type="evidence" value="ECO:0007669"/>
    <property type="project" value="UniProtKB-SubCell"/>
</dbReference>
<keyword evidence="8" id="KW-1185">Reference proteome</keyword>
<proteinExistence type="predicted"/>
<comment type="subcellular location">
    <subcellularLocation>
        <location evidence="1">Membrane</location>
        <topology evidence="1">Multi-pass membrane protein</topology>
    </subcellularLocation>
</comment>
<keyword evidence="3 5" id="KW-1133">Transmembrane helix</keyword>
<feature type="domain" description="EamA" evidence="6">
    <location>
        <begin position="155"/>
        <end position="287"/>
    </location>
</feature>
<dbReference type="EMBL" id="CP014525">
    <property type="protein sequence ID" value="AMW34924.1"/>
    <property type="molecule type" value="Genomic_DNA"/>
</dbReference>
<evidence type="ECO:0000256" key="5">
    <source>
        <dbReference type="SAM" id="Phobius"/>
    </source>
</evidence>
<dbReference type="STRING" id="1549855.AY555_06730"/>